<dbReference type="GO" id="GO:0003677">
    <property type="term" value="F:DNA binding"/>
    <property type="evidence" value="ECO:0007669"/>
    <property type="project" value="UniProtKB-KW"/>
</dbReference>
<feature type="domain" description="TF-B3" evidence="7">
    <location>
        <begin position="313"/>
        <end position="392"/>
    </location>
</feature>
<dbReference type="Pfam" id="PF02362">
    <property type="entry name" value="B3"/>
    <property type="match status" value="2"/>
</dbReference>
<feature type="domain" description="TF-B3" evidence="7">
    <location>
        <begin position="81"/>
        <end position="178"/>
    </location>
</feature>
<keyword evidence="5" id="KW-0539">Nucleus</keyword>
<dbReference type="InterPro" id="IPR015300">
    <property type="entry name" value="DNA-bd_pseudobarrel_sf"/>
</dbReference>
<protein>
    <recommendedName>
        <fullName evidence="7">TF-B3 domain-containing protein</fullName>
    </recommendedName>
</protein>
<dbReference type="PANTHER" id="PTHR31920:SF37">
    <property type="entry name" value="B3 DOMAIN-CONTAINING TRANSCRIPTION FACTOR VRN1"/>
    <property type="match status" value="1"/>
</dbReference>
<feature type="region of interest" description="Disordered" evidence="6">
    <location>
        <begin position="206"/>
        <end position="239"/>
    </location>
</feature>
<organism evidence="8 9">
    <name type="scientific">Linum trigynum</name>
    <dbReference type="NCBI Taxonomy" id="586398"/>
    <lineage>
        <taxon>Eukaryota</taxon>
        <taxon>Viridiplantae</taxon>
        <taxon>Streptophyta</taxon>
        <taxon>Embryophyta</taxon>
        <taxon>Tracheophyta</taxon>
        <taxon>Spermatophyta</taxon>
        <taxon>Magnoliopsida</taxon>
        <taxon>eudicotyledons</taxon>
        <taxon>Gunneridae</taxon>
        <taxon>Pentapetalae</taxon>
        <taxon>rosids</taxon>
        <taxon>fabids</taxon>
        <taxon>Malpighiales</taxon>
        <taxon>Linaceae</taxon>
        <taxon>Linum</taxon>
    </lineage>
</organism>
<keyword evidence="9" id="KW-1185">Reference proteome</keyword>
<evidence type="ECO:0000313" key="8">
    <source>
        <dbReference type="EMBL" id="CAL1403623.1"/>
    </source>
</evidence>
<dbReference type="SMART" id="SM01019">
    <property type="entry name" value="B3"/>
    <property type="match status" value="2"/>
</dbReference>
<dbReference type="Gene3D" id="2.40.330.10">
    <property type="entry name" value="DNA-binding pseudobarrel domain"/>
    <property type="match status" value="2"/>
</dbReference>
<evidence type="ECO:0000256" key="6">
    <source>
        <dbReference type="SAM" id="MobiDB-lite"/>
    </source>
</evidence>
<feature type="region of interest" description="Disordered" evidence="6">
    <location>
        <begin position="268"/>
        <end position="297"/>
    </location>
</feature>
<comment type="subcellular location">
    <subcellularLocation>
        <location evidence="1">Nucleus</location>
    </subcellularLocation>
</comment>
<evidence type="ECO:0000256" key="4">
    <source>
        <dbReference type="ARBA" id="ARBA00023163"/>
    </source>
</evidence>
<reference evidence="8 9" key="1">
    <citation type="submission" date="2024-04" db="EMBL/GenBank/DDBJ databases">
        <authorList>
            <person name="Fracassetti M."/>
        </authorList>
    </citation>
    <scope>NUCLEOTIDE SEQUENCE [LARGE SCALE GENOMIC DNA]</scope>
</reference>
<gene>
    <name evidence="8" type="ORF">LTRI10_LOCUS43540</name>
</gene>
<keyword evidence="3" id="KW-0238">DNA-binding</keyword>
<evidence type="ECO:0000256" key="3">
    <source>
        <dbReference type="ARBA" id="ARBA00023125"/>
    </source>
</evidence>
<evidence type="ECO:0000259" key="7">
    <source>
        <dbReference type="PROSITE" id="PS50863"/>
    </source>
</evidence>
<dbReference type="CDD" id="cd10017">
    <property type="entry name" value="B3_DNA"/>
    <property type="match status" value="2"/>
</dbReference>
<evidence type="ECO:0000256" key="1">
    <source>
        <dbReference type="ARBA" id="ARBA00004123"/>
    </source>
</evidence>
<keyword evidence="2" id="KW-0805">Transcription regulation</keyword>
<evidence type="ECO:0000256" key="5">
    <source>
        <dbReference type="ARBA" id="ARBA00023242"/>
    </source>
</evidence>
<dbReference type="PROSITE" id="PS50863">
    <property type="entry name" value="B3"/>
    <property type="match status" value="2"/>
</dbReference>
<dbReference type="InterPro" id="IPR050655">
    <property type="entry name" value="Plant_B3_domain"/>
</dbReference>
<evidence type="ECO:0000256" key="2">
    <source>
        <dbReference type="ARBA" id="ARBA00023015"/>
    </source>
</evidence>
<evidence type="ECO:0000313" key="9">
    <source>
        <dbReference type="Proteomes" id="UP001497516"/>
    </source>
</evidence>
<dbReference type="GO" id="GO:0005634">
    <property type="term" value="C:nucleus"/>
    <property type="evidence" value="ECO:0007669"/>
    <property type="project" value="UniProtKB-SubCell"/>
</dbReference>
<accession>A0AAV2FZ02</accession>
<sequence length="393" mass="44842">MTPFPFLDPFPQRADESSPLLCFYRAVENPRIIEPKRQRSSPLKSREKRRKIEALITTTMTSSGHYRRRVGDNDDEQTGARFFKIILPSTIRDKKLFVPRKFVRDSADCLLYSKSATLKVPSGDEWEVELGREGEEDVWFGNNGWQRFVEFYSLQYGHLLVFEYSGRSEFSVVIFGRSATEIDYPVREVIGIEDSAPVLEVLDSDDQDDAGAKNQWKENEKGKSPMVPNGAGQGDDNRLVKRQKSYWKSSGEVDSNGGDLNKKVMLQEEKQGSSDKPSSSRKRRALPLDGFTTKQPSYQTTMHPSYIATGPYIPVEFADEHIKKTEQQVKLVVGGNEWTVRLNKLQNKYMKLGFGWKDFAVCNSLNRGDVCTFELVHGWTDVELKVTIARDPI</sequence>
<dbReference type="AlphaFoldDB" id="A0AAV2FZ02"/>
<name>A0AAV2FZ02_9ROSI</name>
<proteinExistence type="predicted"/>
<dbReference type="InterPro" id="IPR003340">
    <property type="entry name" value="B3_DNA-bd"/>
</dbReference>
<dbReference type="Proteomes" id="UP001497516">
    <property type="component" value="Chromosome 7"/>
</dbReference>
<dbReference type="EMBL" id="OZ034820">
    <property type="protein sequence ID" value="CAL1403623.1"/>
    <property type="molecule type" value="Genomic_DNA"/>
</dbReference>
<dbReference type="SUPFAM" id="SSF101936">
    <property type="entry name" value="DNA-binding pseudobarrel domain"/>
    <property type="match status" value="2"/>
</dbReference>
<keyword evidence="4" id="KW-0804">Transcription</keyword>
<dbReference type="PANTHER" id="PTHR31920">
    <property type="entry name" value="B3 DOMAIN-CONTAINING"/>
    <property type="match status" value="1"/>
</dbReference>